<feature type="region of interest" description="Disordered" evidence="8">
    <location>
        <begin position="1"/>
        <end position="21"/>
    </location>
</feature>
<protein>
    <submittedName>
        <fullName evidence="10">Zinc finger protein weckle</fullName>
    </submittedName>
</protein>
<evidence type="ECO:0000259" key="9">
    <source>
        <dbReference type="PROSITE" id="PS51915"/>
    </source>
</evidence>
<dbReference type="Proteomes" id="UP000299102">
    <property type="component" value="Unassembled WGS sequence"/>
</dbReference>
<dbReference type="GO" id="GO:0005634">
    <property type="term" value="C:nucleus"/>
    <property type="evidence" value="ECO:0007669"/>
    <property type="project" value="UniProtKB-SubCell"/>
</dbReference>
<keyword evidence="2 7" id="KW-0479">Metal-binding</keyword>
<reference evidence="10 11" key="1">
    <citation type="journal article" date="2019" name="Commun. Biol.">
        <title>The bagworm genome reveals a unique fibroin gene that provides high tensile strength.</title>
        <authorList>
            <person name="Kono N."/>
            <person name="Nakamura H."/>
            <person name="Ohtoshi R."/>
            <person name="Tomita M."/>
            <person name="Numata K."/>
            <person name="Arakawa K."/>
        </authorList>
    </citation>
    <scope>NUCLEOTIDE SEQUENCE [LARGE SCALE GENOMIC DNA]</scope>
</reference>
<comment type="subcellular location">
    <subcellularLocation>
        <location evidence="1">Nucleus</location>
    </subcellularLocation>
</comment>
<dbReference type="SUPFAM" id="SSF57716">
    <property type="entry name" value="Glucocorticoid receptor-like (DNA-binding domain)"/>
    <property type="match status" value="1"/>
</dbReference>
<dbReference type="Pfam" id="PF07776">
    <property type="entry name" value="zf-AD"/>
    <property type="match status" value="1"/>
</dbReference>
<comment type="caution">
    <text evidence="10">The sequence shown here is derived from an EMBL/GenBank/DDBJ whole genome shotgun (WGS) entry which is preliminary data.</text>
</comment>
<evidence type="ECO:0000256" key="1">
    <source>
        <dbReference type="ARBA" id="ARBA00004123"/>
    </source>
</evidence>
<dbReference type="InterPro" id="IPR050888">
    <property type="entry name" value="ZnF_C2H2-type_TF"/>
</dbReference>
<dbReference type="GO" id="GO:0008270">
    <property type="term" value="F:zinc ion binding"/>
    <property type="evidence" value="ECO:0007669"/>
    <property type="project" value="UniProtKB-UniRule"/>
</dbReference>
<feature type="compositionally biased region" description="Polar residues" evidence="8">
    <location>
        <begin position="280"/>
        <end position="290"/>
    </location>
</feature>
<keyword evidence="4 7" id="KW-0863">Zinc-finger</keyword>
<evidence type="ECO:0000256" key="3">
    <source>
        <dbReference type="ARBA" id="ARBA00022737"/>
    </source>
</evidence>
<evidence type="ECO:0000313" key="10">
    <source>
        <dbReference type="EMBL" id="GBP68851.1"/>
    </source>
</evidence>
<evidence type="ECO:0000256" key="5">
    <source>
        <dbReference type="ARBA" id="ARBA00022833"/>
    </source>
</evidence>
<gene>
    <name evidence="10" type="primary">wek</name>
    <name evidence="10" type="ORF">EVAR_46168_1</name>
</gene>
<accession>A0A4C1XXY8</accession>
<dbReference type="PROSITE" id="PS00028">
    <property type="entry name" value="ZINC_FINGER_C2H2_1"/>
    <property type="match status" value="1"/>
</dbReference>
<dbReference type="STRING" id="151549.A0A4C1XXY8"/>
<keyword evidence="3" id="KW-0677">Repeat</keyword>
<evidence type="ECO:0000256" key="4">
    <source>
        <dbReference type="ARBA" id="ARBA00022771"/>
    </source>
</evidence>
<feature type="binding site" evidence="7">
    <location>
        <position position="200"/>
    </location>
    <ligand>
        <name>Zn(2+)</name>
        <dbReference type="ChEBI" id="CHEBI:29105"/>
    </ligand>
</feature>
<evidence type="ECO:0000256" key="8">
    <source>
        <dbReference type="SAM" id="MobiDB-lite"/>
    </source>
</evidence>
<sequence length="529" mass="60399">MLISSGVARGMRRGRPAPGATHLKTASAGVIITNCMARCGSEAMRQLFMICEEMYFSLHEREERYIIEENAALDSDATGSSINYVTRWEDGEGRSTKCNNSRQGAGQKLCDVQSEIRKRKKTSTEAFLLHEPDSDRQPNVVVMDDFANMEKGIVRELSCRLCLCSDVVKLKPLTSDVKRKIRKLFGVYVQNDDILPKAICHECLKQVGAMNLYSVKVEKTQKFLDFHKTKILSDKKSDKQESNKSRPITTAQSDHRPGAERRSERHRENAGSNMKRHSSLSENANRNVRATKSPKKKSAVTTRSKHMESMPLEEFVKSENLDERLLTGASTPEHDTETPNLVEIVPRAPRAPPPRNVEPQKDGLDPVVLINGRPARQGAALDRQVTLFYKMECCICHETGFNFKSLMQHYKDRHGVPGYVTCCEKKFHFFHPKRIIEHMAYHLQKDIFMCSSCHENFQSSKELYEHQNNGGRSEGKLFCPRCSARYPTYRELGRHLMEHRMDKHCDFCGKLTDLKQGTLRARFKAKQLT</sequence>
<dbReference type="SMART" id="SM00868">
    <property type="entry name" value="zf-AD"/>
    <property type="match status" value="1"/>
</dbReference>
<keyword evidence="5 7" id="KW-0862">Zinc</keyword>
<organism evidence="10 11">
    <name type="scientific">Eumeta variegata</name>
    <name type="common">Bagworm moth</name>
    <name type="synonym">Eumeta japonica</name>
    <dbReference type="NCBI Taxonomy" id="151549"/>
    <lineage>
        <taxon>Eukaryota</taxon>
        <taxon>Metazoa</taxon>
        <taxon>Ecdysozoa</taxon>
        <taxon>Arthropoda</taxon>
        <taxon>Hexapoda</taxon>
        <taxon>Insecta</taxon>
        <taxon>Pterygota</taxon>
        <taxon>Neoptera</taxon>
        <taxon>Endopterygota</taxon>
        <taxon>Lepidoptera</taxon>
        <taxon>Glossata</taxon>
        <taxon>Ditrysia</taxon>
        <taxon>Tineoidea</taxon>
        <taxon>Psychidae</taxon>
        <taxon>Oiketicinae</taxon>
        <taxon>Eumeta</taxon>
    </lineage>
</organism>
<evidence type="ECO:0000256" key="6">
    <source>
        <dbReference type="ARBA" id="ARBA00023242"/>
    </source>
</evidence>
<dbReference type="InterPro" id="IPR013087">
    <property type="entry name" value="Znf_C2H2_type"/>
</dbReference>
<keyword evidence="11" id="KW-1185">Reference proteome</keyword>
<feature type="region of interest" description="Disordered" evidence="8">
    <location>
        <begin position="234"/>
        <end position="309"/>
    </location>
</feature>
<feature type="binding site" evidence="7">
    <location>
        <position position="159"/>
    </location>
    <ligand>
        <name>Zn(2+)</name>
        <dbReference type="ChEBI" id="CHEBI:29105"/>
    </ligand>
</feature>
<evidence type="ECO:0000313" key="11">
    <source>
        <dbReference type="Proteomes" id="UP000299102"/>
    </source>
</evidence>
<dbReference type="AlphaFoldDB" id="A0A4C1XXY8"/>
<feature type="binding site" evidence="7">
    <location>
        <position position="162"/>
    </location>
    <ligand>
        <name>Zn(2+)</name>
        <dbReference type="ChEBI" id="CHEBI:29105"/>
    </ligand>
</feature>
<dbReference type="PANTHER" id="PTHR24406">
    <property type="entry name" value="TRANSCRIPTIONAL REPRESSOR CTCFL-RELATED"/>
    <property type="match status" value="1"/>
</dbReference>
<feature type="compositionally biased region" description="Basic and acidic residues" evidence="8">
    <location>
        <begin position="253"/>
        <end position="269"/>
    </location>
</feature>
<feature type="compositionally biased region" description="Basic and acidic residues" evidence="8">
    <location>
        <begin position="234"/>
        <end position="244"/>
    </location>
</feature>
<keyword evidence="6" id="KW-0539">Nucleus</keyword>
<dbReference type="OrthoDB" id="7762235at2759"/>
<dbReference type="Gene3D" id="3.40.1800.20">
    <property type="match status" value="1"/>
</dbReference>
<dbReference type="InterPro" id="IPR012934">
    <property type="entry name" value="Znf_AD"/>
</dbReference>
<evidence type="ECO:0000256" key="7">
    <source>
        <dbReference type="PROSITE-ProRule" id="PRU01263"/>
    </source>
</evidence>
<proteinExistence type="predicted"/>
<evidence type="ECO:0000256" key="2">
    <source>
        <dbReference type="ARBA" id="ARBA00022723"/>
    </source>
</evidence>
<dbReference type="PROSITE" id="PS51915">
    <property type="entry name" value="ZAD"/>
    <property type="match status" value="1"/>
</dbReference>
<feature type="domain" description="ZAD" evidence="9">
    <location>
        <begin position="157"/>
        <end position="227"/>
    </location>
</feature>
<name>A0A4C1XXY8_EUMVA</name>
<dbReference type="SMART" id="SM00355">
    <property type="entry name" value="ZnF_C2H2"/>
    <property type="match status" value="3"/>
</dbReference>
<feature type="binding site" evidence="7">
    <location>
        <position position="203"/>
    </location>
    <ligand>
        <name>Zn(2+)</name>
        <dbReference type="ChEBI" id="CHEBI:29105"/>
    </ligand>
</feature>
<dbReference type="EMBL" id="BGZK01001026">
    <property type="protein sequence ID" value="GBP68851.1"/>
    <property type="molecule type" value="Genomic_DNA"/>
</dbReference>